<name>A0ABR9QBG5_9ENTR</name>
<dbReference type="EC" id="2.7.13.3" evidence="14"/>
<dbReference type="GO" id="GO:0004673">
    <property type="term" value="F:protein histidine kinase activity"/>
    <property type="evidence" value="ECO:0007669"/>
    <property type="project" value="UniProtKB-EC"/>
</dbReference>
<keyword evidence="11 16" id="KW-1133">Transmembrane helix</keyword>
<dbReference type="RefSeq" id="WP_193356710.1">
    <property type="nucleotide sequence ID" value="NZ_JADBRO010000023.1"/>
</dbReference>
<keyword evidence="8 14" id="KW-0547">Nucleotide-binding</keyword>
<feature type="domain" description="HAMP" evidence="18">
    <location>
        <begin position="174"/>
        <end position="227"/>
    </location>
</feature>
<feature type="domain" description="Histidine kinase" evidence="17">
    <location>
        <begin position="364"/>
        <end position="559"/>
    </location>
</feature>
<dbReference type="InterPro" id="IPR029095">
    <property type="entry name" value="NarX-like_N"/>
</dbReference>
<reference evidence="19 20" key="1">
    <citation type="submission" date="2020-10" db="EMBL/GenBank/DDBJ databases">
        <title>High risk of septic shock deaths with Enterobacter bugandensis among Enterobacter cloacae complex isolates that physiologically colonize newborns in neonatal intensive care unit bis.</title>
        <authorList>
            <person name="Girlich D."/>
            <person name="Ouzani S."/>
            <person name="Emeraud C."/>
            <person name="Bonnin R.A."/>
            <person name="Gauthier L."/>
            <person name="Le Sache N."/>
            <person name="Mokhtari M."/>
            <person name="Langlois I."/>
            <person name="Begasse C."/>
            <person name="Arangia N."/>
            <person name="Fournier S."/>
            <person name="Fortineau N."/>
            <person name="Naas T."/>
            <person name="Dortet L."/>
        </authorList>
    </citation>
    <scope>NUCLEOTIDE SEQUENCE [LARGE SCALE GENOMIC DNA]</scope>
    <source>
        <strain evidence="19 20">P40RS</strain>
    </source>
</reference>
<dbReference type="PIRSF" id="PIRSF003167">
    <property type="entry name" value="STHK_NarX/NarQ"/>
    <property type="match status" value="1"/>
</dbReference>
<evidence type="ECO:0000313" key="19">
    <source>
        <dbReference type="EMBL" id="MBE4856096.1"/>
    </source>
</evidence>
<evidence type="ECO:0000256" key="1">
    <source>
        <dbReference type="ARBA" id="ARBA00000085"/>
    </source>
</evidence>
<evidence type="ECO:0000256" key="14">
    <source>
        <dbReference type="PIRNR" id="PIRNR003167"/>
    </source>
</evidence>
<dbReference type="InterPro" id="IPR036890">
    <property type="entry name" value="HATPase_C_sf"/>
</dbReference>
<dbReference type="InterPro" id="IPR011712">
    <property type="entry name" value="Sig_transdc_His_kin_sub3_dim/P"/>
</dbReference>
<keyword evidence="12 14" id="KW-0902">Two-component regulatory system</keyword>
<proteinExistence type="predicted"/>
<evidence type="ECO:0000256" key="4">
    <source>
        <dbReference type="ARBA" id="ARBA00022519"/>
    </source>
</evidence>
<evidence type="ECO:0000256" key="16">
    <source>
        <dbReference type="SAM" id="Phobius"/>
    </source>
</evidence>
<dbReference type="Pfam" id="PF00672">
    <property type="entry name" value="HAMP"/>
    <property type="match status" value="1"/>
</dbReference>
<organism evidence="19 20">
    <name type="scientific">Enterobacter pasteurii</name>
    <dbReference type="NCBI Taxonomy" id="3029761"/>
    <lineage>
        <taxon>Bacteria</taxon>
        <taxon>Pseudomonadati</taxon>
        <taxon>Pseudomonadota</taxon>
        <taxon>Gammaproteobacteria</taxon>
        <taxon>Enterobacterales</taxon>
        <taxon>Enterobacteriaceae</taxon>
        <taxon>Enterobacter</taxon>
        <taxon>Enterobacter cloacae complex</taxon>
    </lineage>
</organism>
<evidence type="ECO:0000256" key="3">
    <source>
        <dbReference type="ARBA" id="ARBA00022475"/>
    </source>
</evidence>
<gene>
    <name evidence="19" type="primary">narQ</name>
    <name evidence="19" type="ORF">IM311_18690</name>
</gene>
<evidence type="ECO:0000256" key="13">
    <source>
        <dbReference type="ARBA" id="ARBA00023136"/>
    </source>
</evidence>
<dbReference type="Pfam" id="PF13675">
    <property type="entry name" value="PilJ"/>
    <property type="match status" value="1"/>
</dbReference>
<dbReference type="InterPro" id="IPR003660">
    <property type="entry name" value="HAMP_dom"/>
</dbReference>
<keyword evidence="10 14" id="KW-0067">ATP-binding</keyword>
<feature type="region of interest" description="Disordered" evidence="15">
    <location>
        <begin position="541"/>
        <end position="566"/>
    </location>
</feature>
<dbReference type="Gene3D" id="1.20.5.1930">
    <property type="match status" value="1"/>
</dbReference>
<dbReference type="PANTHER" id="PTHR24421">
    <property type="entry name" value="NITRATE/NITRITE SENSOR PROTEIN NARX-RELATED"/>
    <property type="match status" value="1"/>
</dbReference>
<feature type="compositionally biased region" description="Polar residues" evidence="15">
    <location>
        <begin position="541"/>
        <end position="555"/>
    </location>
</feature>
<dbReference type="NCBIfam" id="NF008184">
    <property type="entry name" value="PRK10935.1"/>
    <property type="match status" value="1"/>
</dbReference>
<dbReference type="InterPro" id="IPR003594">
    <property type="entry name" value="HATPase_dom"/>
</dbReference>
<comment type="catalytic activity">
    <reaction evidence="1 14">
        <text>ATP + protein L-histidine = ADP + protein N-phospho-L-histidine.</text>
        <dbReference type="EC" id="2.7.13.3"/>
    </reaction>
</comment>
<comment type="subcellular location">
    <subcellularLocation>
        <location evidence="2">Cell inner membrane</location>
        <topology evidence="2">Multi-pass membrane protein</topology>
    </subcellularLocation>
</comment>
<keyword evidence="7 16" id="KW-0812">Transmembrane</keyword>
<dbReference type="InterPro" id="IPR005467">
    <property type="entry name" value="His_kinase_dom"/>
</dbReference>
<dbReference type="Gene3D" id="1.20.120.960">
    <property type="entry name" value="Histidine kinase NarX, sensor domain"/>
    <property type="match status" value="1"/>
</dbReference>
<feature type="transmembrane region" description="Helical" evidence="16">
    <location>
        <begin position="149"/>
        <end position="169"/>
    </location>
</feature>
<evidence type="ECO:0000256" key="7">
    <source>
        <dbReference type="ARBA" id="ARBA00022692"/>
    </source>
</evidence>
<dbReference type="SMART" id="SM00387">
    <property type="entry name" value="HATPase_c"/>
    <property type="match status" value="1"/>
</dbReference>
<dbReference type="CDD" id="cd06225">
    <property type="entry name" value="HAMP"/>
    <property type="match status" value="1"/>
</dbReference>
<accession>A0ABR9QBG5</accession>
<dbReference type="Pfam" id="PF02518">
    <property type="entry name" value="HATPase_c"/>
    <property type="match status" value="1"/>
</dbReference>
<sequence>MTVKRPVSGSLARAFFLMIVLSVLISAIALVTLASSQRDAEAINIAGSLRMQSYRLGYELQRASPSLAEHRAVWQQTLGAPALQKLTRWYVPEDVKQRYRQLHLAWQEMDKRIASGDAGWYQTHIEDFVGRIDAFVLALQHNTEHKIQLVVLVSLTGGLAILLLAVVTLRRIRRQVVLPLNNLVAASERIEQGQFDTPAPDTALPNELGQLSRAFNHMSAELHTLYRSLEASVAEKTRHLNEAHQQLDMLFKCSQALNTGQIDSHCFRNMLQIVHEYTRMNYLQLRTSDDWQLCEGQETTGAEMHNLPVLMQDTLYGELRWQSATGHVPLPLMESVATMLGRGLYFNQAQKHYQQLLLMEERATIARELHDSLAQVLSYLRIQLTLLKHAVPGDNAPAQSIITDFSRELNNAWHQLRELLTTFRLTLNHANLPAALQESLDGLQGQTSAKLVLDCRLSSLALDAQKQVHLLQIVREAVLNAIKHAGASEIVVSCITAADGTHTVTVCDNGIGIGDASEPPGHYGLNIMRERAERLGGTLRFSQPPQGGTQVSVTFRTPAPQAEKWS</sequence>
<evidence type="ECO:0000256" key="12">
    <source>
        <dbReference type="ARBA" id="ARBA00023012"/>
    </source>
</evidence>
<keyword evidence="20" id="KW-1185">Reference proteome</keyword>
<dbReference type="PROSITE" id="PS50109">
    <property type="entry name" value="HIS_KIN"/>
    <property type="match status" value="1"/>
</dbReference>
<evidence type="ECO:0000256" key="5">
    <source>
        <dbReference type="ARBA" id="ARBA00022553"/>
    </source>
</evidence>
<dbReference type="InterPro" id="IPR050482">
    <property type="entry name" value="Sensor_HK_TwoCompSys"/>
</dbReference>
<evidence type="ECO:0000256" key="6">
    <source>
        <dbReference type="ARBA" id="ARBA00022679"/>
    </source>
</evidence>
<evidence type="ECO:0000256" key="9">
    <source>
        <dbReference type="ARBA" id="ARBA00022777"/>
    </source>
</evidence>
<dbReference type="SUPFAM" id="SSF158472">
    <property type="entry name" value="HAMP domain-like"/>
    <property type="match status" value="1"/>
</dbReference>
<keyword evidence="6 14" id="KW-0808">Transferase</keyword>
<dbReference type="EMBL" id="JADBRO010000023">
    <property type="protein sequence ID" value="MBE4856096.1"/>
    <property type="molecule type" value="Genomic_DNA"/>
</dbReference>
<keyword evidence="3 14" id="KW-1003">Cell membrane</keyword>
<evidence type="ECO:0000256" key="11">
    <source>
        <dbReference type="ARBA" id="ARBA00022989"/>
    </source>
</evidence>
<dbReference type="InterPro" id="IPR016380">
    <property type="entry name" value="Sig_transdc_His_kin_NarX/NarQ"/>
</dbReference>
<keyword evidence="13 14" id="KW-0472">Membrane</keyword>
<dbReference type="SMART" id="SM00304">
    <property type="entry name" value="HAMP"/>
    <property type="match status" value="1"/>
</dbReference>
<evidence type="ECO:0000256" key="2">
    <source>
        <dbReference type="ARBA" id="ARBA00004429"/>
    </source>
</evidence>
<comment type="caution">
    <text evidence="19">The sequence shown here is derived from an EMBL/GenBank/DDBJ whole genome shotgun (WGS) entry which is preliminary data.</text>
</comment>
<dbReference type="Proteomes" id="UP001296720">
    <property type="component" value="Unassembled WGS sequence"/>
</dbReference>
<feature type="transmembrane region" description="Helical" evidence="16">
    <location>
        <begin position="12"/>
        <end position="34"/>
    </location>
</feature>
<evidence type="ECO:0000256" key="8">
    <source>
        <dbReference type="ARBA" id="ARBA00022741"/>
    </source>
</evidence>
<dbReference type="InterPro" id="IPR042295">
    <property type="entry name" value="NarX-like_N_sf"/>
</dbReference>
<keyword evidence="5" id="KW-0597">Phosphoprotein</keyword>
<dbReference type="CDD" id="cd16917">
    <property type="entry name" value="HATPase_UhpB-NarQ-NarX-like"/>
    <property type="match status" value="1"/>
</dbReference>
<dbReference type="SUPFAM" id="SSF55874">
    <property type="entry name" value="ATPase domain of HSP90 chaperone/DNA topoisomerase II/histidine kinase"/>
    <property type="match status" value="1"/>
</dbReference>
<dbReference type="PANTHER" id="PTHR24421:SF10">
    <property type="entry name" value="NITRATE_NITRITE SENSOR PROTEIN NARQ"/>
    <property type="match status" value="1"/>
</dbReference>
<dbReference type="PROSITE" id="PS50885">
    <property type="entry name" value="HAMP"/>
    <property type="match status" value="1"/>
</dbReference>
<evidence type="ECO:0000256" key="15">
    <source>
        <dbReference type="SAM" id="MobiDB-lite"/>
    </source>
</evidence>
<evidence type="ECO:0000259" key="18">
    <source>
        <dbReference type="PROSITE" id="PS50885"/>
    </source>
</evidence>
<evidence type="ECO:0000313" key="20">
    <source>
        <dbReference type="Proteomes" id="UP001296720"/>
    </source>
</evidence>
<keyword evidence="4 14" id="KW-0997">Cell inner membrane</keyword>
<dbReference type="Gene3D" id="6.10.340.10">
    <property type="match status" value="1"/>
</dbReference>
<evidence type="ECO:0000259" key="17">
    <source>
        <dbReference type="PROSITE" id="PS50109"/>
    </source>
</evidence>
<protein>
    <recommendedName>
        <fullName evidence="14">Sensor protein</fullName>
        <ecNumber evidence="14">2.7.13.3</ecNumber>
    </recommendedName>
</protein>
<dbReference type="Gene3D" id="3.30.565.10">
    <property type="entry name" value="Histidine kinase-like ATPase, C-terminal domain"/>
    <property type="match status" value="1"/>
</dbReference>
<dbReference type="CDD" id="cd22899">
    <property type="entry name" value="NarQ_sensor"/>
    <property type="match status" value="1"/>
</dbReference>
<evidence type="ECO:0000256" key="10">
    <source>
        <dbReference type="ARBA" id="ARBA00022840"/>
    </source>
</evidence>
<keyword evidence="9 14" id="KW-0418">Kinase</keyword>
<dbReference type="Pfam" id="PF07730">
    <property type="entry name" value="HisKA_3"/>
    <property type="match status" value="1"/>
</dbReference>